<keyword evidence="1" id="KW-0812">Transmembrane</keyword>
<feature type="transmembrane region" description="Helical" evidence="1">
    <location>
        <begin position="226"/>
        <end position="248"/>
    </location>
</feature>
<evidence type="ECO:0000256" key="1">
    <source>
        <dbReference type="SAM" id="Phobius"/>
    </source>
</evidence>
<feature type="transmembrane region" description="Helical" evidence="1">
    <location>
        <begin position="96"/>
        <end position="117"/>
    </location>
</feature>
<accession>A0ABP7WYC9</accession>
<gene>
    <name evidence="2" type="ORF">GCM10022214_75600</name>
</gene>
<organism evidence="2 3">
    <name type="scientific">Actinomadura miaoliensis</name>
    <dbReference type="NCBI Taxonomy" id="430685"/>
    <lineage>
        <taxon>Bacteria</taxon>
        <taxon>Bacillati</taxon>
        <taxon>Actinomycetota</taxon>
        <taxon>Actinomycetes</taxon>
        <taxon>Streptosporangiales</taxon>
        <taxon>Thermomonosporaceae</taxon>
        <taxon>Actinomadura</taxon>
    </lineage>
</organism>
<keyword evidence="1" id="KW-0472">Membrane</keyword>
<keyword evidence="3" id="KW-1185">Reference proteome</keyword>
<dbReference type="EMBL" id="BAAAZG010000059">
    <property type="protein sequence ID" value="GAA4099494.1"/>
    <property type="molecule type" value="Genomic_DNA"/>
</dbReference>
<comment type="caution">
    <text evidence="2">The sequence shown here is derived from an EMBL/GenBank/DDBJ whole genome shotgun (WGS) entry which is preliminary data.</text>
</comment>
<protein>
    <submittedName>
        <fullName evidence="2">Uncharacterized protein</fullName>
    </submittedName>
</protein>
<evidence type="ECO:0000313" key="2">
    <source>
        <dbReference type="EMBL" id="GAA4099494.1"/>
    </source>
</evidence>
<reference evidence="3" key="1">
    <citation type="journal article" date="2019" name="Int. J. Syst. Evol. Microbiol.">
        <title>The Global Catalogue of Microorganisms (GCM) 10K type strain sequencing project: providing services to taxonomists for standard genome sequencing and annotation.</title>
        <authorList>
            <consortium name="The Broad Institute Genomics Platform"/>
            <consortium name="The Broad Institute Genome Sequencing Center for Infectious Disease"/>
            <person name="Wu L."/>
            <person name="Ma J."/>
        </authorList>
    </citation>
    <scope>NUCLEOTIDE SEQUENCE [LARGE SCALE GENOMIC DNA]</scope>
    <source>
        <strain evidence="3">JCM 16702</strain>
    </source>
</reference>
<dbReference type="Proteomes" id="UP001500683">
    <property type="component" value="Unassembled WGS sequence"/>
</dbReference>
<sequence>MTFGQCADRGFARMVITVPHVLTKSSSDNADDGRFLSLTHRLGGASMLISPLLLLVGESLRISADLLSPDGPSTGFDYPGQLAAYQDHPALMTASYVVFALGWFALWPAFLSLAALIGRTRPGWGLLAGASALTGLIALAFYEGINHLAFRLVDHQGLTAATATVGDVYASPNLAYALTAAYNLGWIVLAIGAYLSRTLGPWRSLCLAPMALHATGVLKAGEPHGIAFVLALATAFVPLGLTLVRGAVPALCAARRGSGADATPMTHRDMW</sequence>
<feature type="transmembrane region" description="Helical" evidence="1">
    <location>
        <begin position="124"/>
        <end position="142"/>
    </location>
</feature>
<feature type="transmembrane region" description="Helical" evidence="1">
    <location>
        <begin position="174"/>
        <end position="195"/>
    </location>
</feature>
<proteinExistence type="predicted"/>
<keyword evidence="1" id="KW-1133">Transmembrane helix</keyword>
<evidence type="ECO:0000313" key="3">
    <source>
        <dbReference type="Proteomes" id="UP001500683"/>
    </source>
</evidence>
<name>A0ABP7WYC9_9ACTN</name>